<reference evidence="1" key="2">
    <citation type="submission" date="2020-11" db="EMBL/GenBank/DDBJ databases">
        <authorList>
            <person name="McCartney M.A."/>
            <person name="Auch B."/>
            <person name="Kono T."/>
            <person name="Mallez S."/>
            <person name="Becker A."/>
            <person name="Gohl D.M."/>
            <person name="Silverstein K.A.T."/>
            <person name="Koren S."/>
            <person name="Bechman K.B."/>
            <person name="Herman A."/>
            <person name="Abrahante J.E."/>
            <person name="Garbe J."/>
        </authorList>
    </citation>
    <scope>NUCLEOTIDE SEQUENCE</scope>
    <source>
        <strain evidence="1">Duluth1</strain>
        <tissue evidence="1">Whole animal</tissue>
    </source>
</reference>
<dbReference type="AlphaFoldDB" id="A0A9D4DD19"/>
<organism evidence="1 2">
    <name type="scientific">Dreissena polymorpha</name>
    <name type="common">Zebra mussel</name>
    <name type="synonym">Mytilus polymorpha</name>
    <dbReference type="NCBI Taxonomy" id="45954"/>
    <lineage>
        <taxon>Eukaryota</taxon>
        <taxon>Metazoa</taxon>
        <taxon>Spiralia</taxon>
        <taxon>Lophotrochozoa</taxon>
        <taxon>Mollusca</taxon>
        <taxon>Bivalvia</taxon>
        <taxon>Autobranchia</taxon>
        <taxon>Heteroconchia</taxon>
        <taxon>Euheterodonta</taxon>
        <taxon>Imparidentia</taxon>
        <taxon>Neoheterodontei</taxon>
        <taxon>Myida</taxon>
        <taxon>Dreissenoidea</taxon>
        <taxon>Dreissenidae</taxon>
        <taxon>Dreissena</taxon>
    </lineage>
</organism>
<reference evidence="1" key="1">
    <citation type="journal article" date="2019" name="bioRxiv">
        <title>The Genome of the Zebra Mussel, Dreissena polymorpha: A Resource for Invasive Species Research.</title>
        <authorList>
            <person name="McCartney M.A."/>
            <person name="Auch B."/>
            <person name="Kono T."/>
            <person name="Mallez S."/>
            <person name="Zhang Y."/>
            <person name="Obille A."/>
            <person name="Becker A."/>
            <person name="Abrahante J.E."/>
            <person name="Garbe J."/>
            <person name="Badalamenti J.P."/>
            <person name="Herman A."/>
            <person name="Mangelson H."/>
            <person name="Liachko I."/>
            <person name="Sullivan S."/>
            <person name="Sone E.D."/>
            <person name="Koren S."/>
            <person name="Silverstein K.A.T."/>
            <person name="Beckman K.B."/>
            <person name="Gohl D.M."/>
        </authorList>
    </citation>
    <scope>NUCLEOTIDE SEQUENCE</scope>
    <source>
        <strain evidence="1">Duluth1</strain>
        <tissue evidence="1">Whole animal</tissue>
    </source>
</reference>
<sequence>MRGAQQRICVLPRQSLRCKQFRYTNGAARDLASSAAIQQQAVSLNKRCCSRSSKQCRYTNGAARDLASIVAIQTVLLEN</sequence>
<evidence type="ECO:0000313" key="2">
    <source>
        <dbReference type="Proteomes" id="UP000828390"/>
    </source>
</evidence>
<name>A0A9D4DD19_DREPO</name>
<protein>
    <submittedName>
        <fullName evidence="1">Uncharacterized protein</fullName>
    </submittedName>
</protein>
<evidence type="ECO:0000313" key="1">
    <source>
        <dbReference type="EMBL" id="KAH3746398.1"/>
    </source>
</evidence>
<keyword evidence="2" id="KW-1185">Reference proteome</keyword>
<dbReference type="EMBL" id="JAIWYP010000010">
    <property type="protein sequence ID" value="KAH3746398.1"/>
    <property type="molecule type" value="Genomic_DNA"/>
</dbReference>
<proteinExistence type="predicted"/>
<gene>
    <name evidence="1" type="ORF">DPMN_180805</name>
</gene>
<dbReference type="Proteomes" id="UP000828390">
    <property type="component" value="Unassembled WGS sequence"/>
</dbReference>
<comment type="caution">
    <text evidence="1">The sequence shown here is derived from an EMBL/GenBank/DDBJ whole genome shotgun (WGS) entry which is preliminary data.</text>
</comment>
<accession>A0A9D4DD19</accession>